<dbReference type="Proteomes" id="UP001295444">
    <property type="component" value="Chromosome 11"/>
</dbReference>
<keyword evidence="7" id="KW-0137">Centromere</keyword>
<evidence type="ECO:0000256" key="4">
    <source>
        <dbReference type="ARBA" id="ARBA00016397"/>
    </source>
</evidence>
<dbReference type="GO" id="GO:0005634">
    <property type="term" value="C:nucleus"/>
    <property type="evidence" value="ECO:0007669"/>
    <property type="project" value="UniProtKB-SubCell"/>
</dbReference>
<evidence type="ECO:0000256" key="8">
    <source>
        <dbReference type="SAM" id="Coils"/>
    </source>
</evidence>
<proteinExistence type="inferred from homology"/>
<evidence type="ECO:0000313" key="11">
    <source>
        <dbReference type="Proteomes" id="UP001295444"/>
    </source>
</evidence>
<comment type="similarity">
    <text evidence="3">Belongs to the CENP-Q/OKP1 family.</text>
</comment>
<evidence type="ECO:0000313" key="10">
    <source>
        <dbReference type="EMBL" id="CAH2321528.1"/>
    </source>
</evidence>
<feature type="coiled-coil region" evidence="8">
    <location>
        <begin position="119"/>
        <end position="174"/>
    </location>
</feature>
<evidence type="ECO:0000256" key="2">
    <source>
        <dbReference type="ARBA" id="ARBA00004584"/>
    </source>
</evidence>
<evidence type="ECO:0000256" key="7">
    <source>
        <dbReference type="ARBA" id="ARBA00023328"/>
    </source>
</evidence>
<keyword evidence="8" id="KW-0175">Coiled coil</keyword>
<evidence type="ECO:0000256" key="1">
    <source>
        <dbReference type="ARBA" id="ARBA00004123"/>
    </source>
</evidence>
<dbReference type="PANTHER" id="PTHR31345:SF3">
    <property type="entry name" value="CENTROMERE PROTEIN Q"/>
    <property type="match status" value="1"/>
</dbReference>
<evidence type="ECO:0000256" key="6">
    <source>
        <dbReference type="ARBA" id="ARBA00023242"/>
    </source>
</evidence>
<dbReference type="AlphaFoldDB" id="A0AAD1T8J8"/>
<dbReference type="GO" id="GO:0000775">
    <property type="term" value="C:chromosome, centromeric region"/>
    <property type="evidence" value="ECO:0007669"/>
    <property type="project" value="UniProtKB-SubCell"/>
</dbReference>
<accession>A0AAD1T8J8</accession>
<comment type="subcellular location">
    <subcellularLocation>
        <location evidence="2">Chromosome</location>
        <location evidence="2">Centromere</location>
    </subcellularLocation>
    <subcellularLocation>
        <location evidence="1">Nucleus</location>
    </subcellularLocation>
</comment>
<dbReference type="InterPro" id="IPR025212">
    <property type="entry name" value="CAD_CENP-Q"/>
</dbReference>
<keyword evidence="6" id="KW-0539">Nucleus</keyword>
<feature type="region of interest" description="Disordered" evidence="9">
    <location>
        <begin position="1"/>
        <end position="54"/>
    </location>
</feature>
<reference evidence="10" key="1">
    <citation type="submission" date="2022-03" db="EMBL/GenBank/DDBJ databases">
        <authorList>
            <person name="Alioto T."/>
            <person name="Alioto T."/>
            <person name="Gomez Garrido J."/>
        </authorList>
    </citation>
    <scope>NUCLEOTIDE SEQUENCE</scope>
</reference>
<keyword evidence="5" id="KW-0158">Chromosome</keyword>
<evidence type="ECO:0000256" key="9">
    <source>
        <dbReference type="SAM" id="MobiDB-lite"/>
    </source>
</evidence>
<dbReference type="EMBL" id="OW240922">
    <property type="protein sequence ID" value="CAH2321528.1"/>
    <property type="molecule type" value="Genomic_DNA"/>
</dbReference>
<organism evidence="10 11">
    <name type="scientific">Pelobates cultripes</name>
    <name type="common">Western spadefoot toad</name>
    <dbReference type="NCBI Taxonomy" id="61616"/>
    <lineage>
        <taxon>Eukaryota</taxon>
        <taxon>Metazoa</taxon>
        <taxon>Chordata</taxon>
        <taxon>Craniata</taxon>
        <taxon>Vertebrata</taxon>
        <taxon>Euteleostomi</taxon>
        <taxon>Amphibia</taxon>
        <taxon>Batrachia</taxon>
        <taxon>Anura</taxon>
        <taxon>Pelobatoidea</taxon>
        <taxon>Pelobatidae</taxon>
        <taxon>Pelobates</taxon>
    </lineage>
</organism>
<name>A0AAD1T8J8_PELCU</name>
<keyword evidence="11" id="KW-1185">Reference proteome</keyword>
<sequence length="246" mass="27871">MGKRKKNLENAPEAEDSEKKHSKRTQQSPGEQKKNSRKKLGHAPSGGKSVQRTRVTFQKPLTVGVLEHVESCMETAMLSVLSRKISLRQLIQEQLISLTQRFLRQCKNAKFPSTKLNNLKSLKRNLLQEQRITQELEETMHSLDCELEKAVENAQTTKDSIVLLEEKIENLEQEASGSDTINVIASKSDGLQLPKVSYEVPTMQENFQNLKNPSMLLKELRVIQSTPVAVDLCRIIEKSYSVIDAM</sequence>
<gene>
    <name evidence="10" type="ORF">PECUL_23A034535</name>
</gene>
<protein>
    <recommendedName>
        <fullName evidence="4">Centromere protein Q</fullName>
    </recommendedName>
</protein>
<dbReference type="PANTHER" id="PTHR31345">
    <property type="entry name" value="CENTROMERE PROTEIN Q"/>
    <property type="match status" value="1"/>
</dbReference>
<evidence type="ECO:0000256" key="5">
    <source>
        <dbReference type="ARBA" id="ARBA00022454"/>
    </source>
</evidence>
<evidence type="ECO:0000256" key="3">
    <source>
        <dbReference type="ARBA" id="ARBA00008191"/>
    </source>
</evidence>